<dbReference type="SUPFAM" id="SSF64356">
    <property type="entry name" value="SNARE-like"/>
    <property type="match status" value="1"/>
</dbReference>
<name>A0ABP0VIS0_9BRYO</name>
<accession>A0ABP0VIS0</accession>
<dbReference type="PROSITE" id="PS51072">
    <property type="entry name" value="MHD"/>
    <property type="match status" value="1"/>
</dbReference>
<dbReference type="PANTHER" id="PTHR10529">
    <property type="entry name" value="AP COMPLEX SUBUNIT MU"/>
    <property type="match status" value="1"/>
</dbReference>
<organism evidence="6 7">
    <name type="scientific">Sphagnum jensenii</name>
    <dbReference type="NCBI Taxonomy" id="128206"/>
    <lineage>
        <taxon>Eukaryota</taxon>
        <taxon>Viridiplantae</taxon>
        <taxon>Streptophyta</taxon>
        <taxon>Embryophyta</taxon>
        <taxon>Bryophyta</taxon>
        <taxon>Sphagnophytina</taxon>
        <taxon>Sphagnopsida</taxon>
        <taxon>Sphagnales</taxon>
        <taxon>Sphagnaceae</taxon>
        <taxon>Sphagnum</taxon>
    </lineage>
</organism>
<evidence type="ECO:0000313" key="6">
    <source>
        <dbReference type="EMBL" id="CAK9254072.1"/>
    </source>
</evidence>
<dbReference type="EMBL" id="CAXAQS010000978">
    <property type="protein sequence ID" value="CAK9254072.1"/>
    <property type="molecule type" value="Genomic_DNA"/>
</dbReference>
<dbReference type="InterPro" id="IPR050431">
    <property type="entry name" value="Adaptor_comp_med_subunit"/>
</dbReference>
<dbReference type="Gene3D" id="2.60.40.1170">
    <property type="entry name" value="Mu homology domain, subdomain B"/>
    <property type="match status" value="3"/>
</dbReference>
<dbReference type="PROSITE" id="PS00991">
    <property type="entry name" value="CLAT_ADAPTOR_M_2"/>
    <property type="match status" value="1"/>
</dbReference>
<keyword evidence="3" id="KW-0653">Protein transport</keyword>
<dbReference type="InterPro" id="IPR011012">
    <property type="entry name" value="Longin-like_dom_sf"/>
</dbReference>
<keyword evidence="4" id="KW-0472">Membrane</keyword>
<proteinExistence type="predicted"/>
<gene>
    <name evidence="6" type="ORF">CSSPJE1EN1_LOCUS29450</name>
</gene>
<dbReference type="InterPro" id="IPR028565">
    <property type="entry name" value="MHD"/>
</dbReference>
<keyword evidence="7" id="KW-1185">Reference proteome</keyword>
<feature type="domain" description="MHD" evidence="5">
    <location>
        <begin position="41"/>
        <end position="206"/>
    </location>
</feature>
<comment type="caution">
    <text evidence="6">The sequence shown here is derived from an EMBL/GenBank/DDBJ whole genome shotgun (WGS) entry which is preliminary data.</text>
</comment>
<dbReference type="SUPFAM" id="SSF49447">
    <property type="entry name" value="Second domain of Mu2 adaptin subunit (ap50) of ap2 adaptor"/>
    <property type="match status" value="1"/>
</dbReference>
<dbReference type="InterPro" id="IPR036168">
    <property type="entry name" value="AP2_Mu_C_sf"/>
</dbReference>
<dbReference type="Gene3D" id="3.30.450.60">
    <property type="match status" value="1"/>
</dbReference>
<keyword evidence="2" id="KW-0813">Transport</keyword>
<evidence type="ECO:0000256" key="2">
    <source>
        <dbReference type="ARBA" id="ARBA00022448"/>
    </source>
</evidence>
<evidence type="ECO:0000259" key="5">
    <source>
        <dbReference type="PROSITE" id="PS51072"/>
    </source>
</evidence>
<evidence type="ECO:0000313" key="7">
    <source>
        <dbReference type="Proteomes" id="UP001497444"/>
    </source>
</evidence>
<sequence length="206" mass="23430">MIIEFLVQKLKFLKSYLGKRFTDDDVQSNFTLIYELMDECMDFGYPQVMATENLQQFISGGELPPTLATQATGAQLTCQITGMPECKFGLNDKLILEREGGARCVRLGKFDTDRTITFIPPHGQFELMKYCVITPAQPFKVFTSITEEGKARLMVNLKSSVTAVVDLLPSIREKKQWIRPPVTLDFQIPMYSCSGVQVRFLKVYDM</sequence>
<comment type="subcellular location">
    <subcellularLocation>
        <location evidence="1">Endomembrane system</location>
    </subcellularLocation>
</comment>
<reference evidence="6" key="1">
    <citation type="submission" date="2024-02" db="EMBL/GenBank/DDBJ databases">
        <authorList>
            <consortium name="ELIXIR-Norway"/>
            <consortium name="Elixir Norway"/>
        </authorList>
    </citation>
    <scope>NUCLEOTIDE SEQUENCE</scope>
</reference>
<dbReference type="Proteomes" id="UP001497444">
    <property type="component" value="Unassembled WGS sequence"/>
</dbReference>
<dbReference type="InterPro" id="IPR018240">
    <property type="entry name" value="Clathrin_mu_CS"/>
</dbReference>
<evidence type="ECO:0000256" key="1">
    <source>
        <dbReference type="ARBA" id="ARBA00004308"/>
    </source>
</evidence>
<evidence type="ECO:0000256" key="4">
    <source>
        <dbReference type="ARBA" id="ARBA00023136"/>
    </source>
</evidence>
<protein>
    <recommendedName>
        <fullName evidence="5">MHD domain-containing protein</fullName>
    </recommendedName>
</protein>
<evidence type="ECO:0000256" key="3">
    <source>
        <dbReference type="ARBA" id="ARBA00022927"/>
    </source>
</evidence>
<dbReference type="Pfam" id="PF00928">
    <property type="entry name" value="Adap_comp_sub"/>
    <property type="match status" value="1"/>
</dbReference>